<sequence>MDEALRQERAAQYRQAHGQPAGPDQVFLLPGNARNWMPNWGGVGGVLGTSRNRKWLIGGGCCFLVVVLILILLSLGAVRPTEYGLVYNAITKNVDTRHVYHGGRHFIWLFHSFIPFPAILRTIEFSDYHHIPGAAHFDPLKTRTPEGLQIVLSVALQYRLIKDEVGTLYTRANVQYESLFMQNARDILLKTVSRYNATSWWLERARIGRDMLERANATLTSLHAHVEMLQILRIDLPADWEKKIVETQVAQQQIQTEQNKQQAARIRAQTKVIGSEFARNVTVINAGAVANATYLKQKAKAEAVQRQLDTEAYTLAMAAQLLGATPEEIVRYQQMATYASLANATFLYGMDKSLTPLINIPSAPPIGNPPPPPLPNGPIQPNDSRSLLQTCEDESCWNRPLLL</sequence>
<feature type="compositionally biased region" description="Pro residues" evidence="1">
    <location>
        <begin position="362"/>
        <end position="378"/>
    </location>
</feature>
<dbReference type="PANTHER" id="PTHR42911:SF2">
    <property type="entry name" value="PROHIBITIN FAMILY PROTEIN"/>
    <property type="match status" value="1"/>
</dbReference>
<dbReference type="InParanoid" id="A0A0G4EDL4"/>
<evidence type="ECO:0000256" key="2">
    <source>
        <dbReference type="SAM" id="Phobius"/>
    </source>
</evidence>
<reference evidence="4 5" key="1">
    <citation type="submission" date="2014-11" db="EMBL/GenBank/DDBJ databases">
        <authorList>
            <person name="Zhu J."/>
            <person name="Qi W."/>
            <person name="Song R."/>
        </authorList>
    </citation>
    <scope>NUCLEOTIDE SEQUENCE [LARGE SCALE GENOMIC DNA]</scope>
</reference>
<dbReference type="VEuPathDB" id="CryptoDB:Vbra_4809"/>
<protein>
    <recommendedName>
        <fullName evidence="3">Band 7 domain-containing protein</fullName>
    </recommendedName>
</protein>
<dbReference type="PANTHER" id="PTHR42911">
    <property type="entry name" value="MODULATOR OF FTSH PROTEASE HFLC"/>
    <property type="match status" value="1"/>
</dbReference>
<name>A0A0G4EDL4_VITBC</name>
<evidence type="ECO:0000313" key="4">
    <source>
        <dbReference type="EMBL" id="CEL93474.1"/>
    </source>
</evidence>
<evidence type="ECO:0000256" key="1">
    <source>
        <dbReference type="SAM" id="MobiDB-lite"/>
    </source>
</evidence>
<dbReference type="Pfam" id="PF01145">
    <property type="entry name" value="Band_7"/>
    <property type="match status" value="1"/>
</dbReference>
<organism evidence="4 5">
    <name type="scientific">Vitrella brassicaformis (strain CCMP3155)</name>
    <dbReference type="NCBI Taxonomy" id="1169540"/>
    <lineage>
        <taxon>Eukaryota</taxon>
        <taxon>Sar</taxon>
        <taxon>Alveolata</taxon>
        <taxon>Colpodellida</taxon>
        <taxon>Vitrellaceae</taxon>
        <taxon>Vitrella</taxon>
    </lineage>
</organism>
<dbReference type="OrthoDB" id="190994at2759"/>
<accession>A0A0G4EDL4</accession>
<dbReference type="STRING" id="1169540.A0A0G4EDL4"/>
<dbReference type="OMA" id="VEVTNWG"/>
<feature type="transmembrane region" description="Helical" evidence="2">
    <location>
        <begin position="55"/>
        <end position="78"/>
    </location>
</feature>
<gene>
    <name evidence="4" type="ORF">Vbra_4809</name>
</gene>
<dbReference type="InterPro" id="IPR001107">
    <property type="entry name" value="Band_7"/>
</dbReference>
<proteinExistence type="predicted"/>
<evidence type="ECO:0000259" key="3">
    <source>
        <dbReference type="Pfam" id="PF01145"/>
    </source>
</evidence>
<keyword evidence="2" id="KW-0472">Membrane</keyword>
<dbReference type="PhylomeDB" id="A0A0G4EDL4"/>
<evidence type="ECO:0000313" key="5">
    <source>
        <dbReference type="Proteomes" id="UP000041254"/>
    </source>
</evidence>
<feature type="domain" description="Band 7" evidence="3">
    <location>
        <begin position="78"/>
        <end position="263"/>
    </location>
</feature>
<dbReference type="Proteomes" id="UP000041254">
    <property type="component" value="Unassembled WGS sequence"/>
</dbReference>
<dbReference type="EMBL" id="CDMY01000170">
    <property type="protein sequence ID" value="CEL93474.1"/>
    <property type="molecule type" value="Genomic_DNA"/>
</dbReference>
<keyword evidence="2" id="KW-1133">Transmembrane helix</keyword>
<dbReference type="AlphaFoldDB" id="A0A0G4EDL4"/>
<keyword evidence="2" id="KW-0812">Transmembrane</keyword>
<feature type="region of interest" description="Disordered" evidence="1">
    <location>
        <begin position="361"/>
        <end position="385"/>
    </location>
</feature>
<keyword evidence="5" id="KW-1185">Reference proteome</keyword>